<dbReference type="PANTHER" id="PTHR48043:SF145">
    <property type="entry name" value="FI06409P-RELATED"/>
    <property type="match status" value="1"/>
</dbReference>
<dbReference type="EMBL" id="KQ414747">
    <property type="protein sequence ID" value="KOC61874.1"/>
    <property type="molecule type" value="Genomic_DNA"/>
</dbReference>
<dbReference type="PROSITE" id="PS00375">
    <property type="entry name" value="UDPGT"/>
    <property type="match status" value="1"/>
</dbReference>
<name>A0A0L7QTK6_9HYME</name>
<keyword evidence="5" id="KW-1133">Transmembrane helix</keyword>
<proteinExistence type="inferred from homology"/>
<keyword evidence="7" id="KW-1185">Reference proteome</keyword>
<evidence type="ECO:0000256" key="3">
    <source>
        <dbReference type="ARBA" id="ARBA00022679"/>
    </source>
</evidence>
<feature type="transmembrane region" description="Helical" evidence="5">
    <location>
        <begin position="472"/>
        <end position="496"/>
    </location>
</feature>
<comment type="catalytic activity">
    <reaction evidence="5">
        <text>glucuronate acceptor + UDP-alpha-D-glucuronate = acceptor beta-D-glucuronoside + UDP + H(+)</text>
        <dbReference type="Rhea" id="RHEA:21032"/>
        <dbReference type="ChEBI" id="CHEBI:15378"/>
        <dbReference type="ChEBI" id="CHEBI:58052"/>
        <dbReference type="ChEBI" id="CHEBI:58223"/>
        <dbReference type="ChEBI" id="CHEBI:132367"/>
        <dbReference type="ChEBI" id="CHEBI:132368"/>
        <dbReference type="EC" id="2.4.1.17"/>
    </reaction>
</comment>
<protein>
    <recommendedName>
        <fullName evidence="5">UDP-glucuronosyltransferase</fullName>
        <ecNumber evidence="5">2.4.1.17</ecNumber>
    </recommendedName>
</protein>
<dbReference type="Proteomes" id="UP000053825">
    <property type="component" value="Unassembled WGS sequence"/>
</dbReference>
<organism evidence="6 7">
    <name type="scientific">Habropoda laboriosa</name>
    <dbReference type="NCBI Taxonomy" id="597456"/>
    <lineage>
        <taxon>Eukaryota</taxon>
        <taxon>Metazoa</taxon>
        <taxon>Ecdysozoa</taxon>
        <taxon>Arthropoda</taxon>
        <taxon>Hexapoda</taxon>
        <taxon>Insecta</taxon>
        <taxon>Pterygota</taxon>
        <taxon>Neoptera</taxon>
        <taxon>Endopterygota</taxon>
        <taxon>Hymenoptera</taxon>
        <taxon>Apocrita</taxon>
        <taxon>Aculeata</taxon>
        <taxon>Apoidea</taxon>
        <taxon>Anthophila</taxon>
        <taxon>Apidae</taxon>
        <taxon>Habropoda</taxon>
    </lineage>
</organism>
<dbReference type="GO" id="GO:0015020">
    <property type="term" value="F:glucuronosyltransferase activity"/>
    <property type="evidence" value="ECO:0007669"/>
    <property type="project" value="UniProtKB-EC"/>
</dbReference>
<keyword evidence="2 4" id="KW-0328">Glycosyltransferase</keyword>
<dbReference type="Gene3D" id="3.40.50.2000">
    <property type="entry name" value="Glycogen Phosphorylase B"/>
    <property type="match status" value="2"/>
</dbReference>
<comment type="subcellular location">
    <subcellularLocation>
        <location evidence="5">Membrane</location>
        <topology evidence="5">Single-pass membrane protein</topology>
    </subcellularLocation>
</comment>
<evidence type="ECO:0000256" key="2">
    <source>
        <dbReference type="ARBA" id="ARBA00022676"/>
    </source>
</evidence>
<dbReference type="FunFam" id="3.40.50.2000:FF:000050">
    <property type="entry name" value="UDP-glucuronosyltransferase"/>
    <property type="match status" value="1"/>
</dbReference>
<evidence type="ECO:0000313" key="6">
    <source>
        <dbReference type="EMBL" id="KOC61874.1"/>
    </source>
</evidence>
<keyword evidence="3 4" id="KW-0808">Transferase</keyword>
<dbReference type="SUPFAM" id="SSF53756">
    <property type="entry name" value="UDP-Glycosyltransferase/glycogen phosphorylase"/>
    <property type="match status" value="1"/>
</dbReference>
<evidence type="ECO:0000256" key="5">
    <source>
        <dbReference type="RuleBase" id="RU362059"/>
    </source>
</evidence>
<dbReference type="GO" id="GO:0016020">
    <property type="term" value="C:membrane"/>
    <property type="evidence" value="ECO:0007669"/>
    <property type="project" value="UniProtKB-SubCell"/>
</dbReference>
<dbReference type="CDD" id="cd03784">
    <property type="entry name" value="GT1_Gtf-like"/>
    <property type="match status" value="1"/>
</dbReference>
<dbReference type="PANTHER" id="PTHR48043">
    <property type="entry name" value="EG:EG0003.4 PROTEIN-RELATED"/>
    <property type="match status" value="1"/>
</dbReference>
<dbReference type="OrthoDB" id="5835829at2759"/>
<reference evidence="6 7" key="1">
    <citation type="submission" date="2015-07" db="EMBL/GenBank/DDBJ databases">
        <title>The genome of Habropoda laboriosa.</title>
        <authorList>
            <person name="Pan H."/>
            <person name="Kapheim K."/>
        </authorList>
    </citation>
    <scope>NUCLEOTIDE SEQUENCE [LARGE SCALE GENOMIC DNA]</scope>
    <source>
        <strain evidence="6">0110345459</strain>
    </source>
</reference>
<keyword evidence="5" id="KW-0812">Transmembrane</keyword>
<feature type="chain" id="PRO_5005394673" description="UDP-glucuronosyltransferase" evidence="5">
    <location>
        <begin position="20"/>
        <end position="518"/>
    </location>
</feature>
<dbReference type="InterPro" id="IPR035595">
    <property type="entry name" value="UDP_glycos_trans_CS"/>
</dbReference>
<keyword evidence="5" id="KW-0472">Membrane</keyword>
<evidence type="ECO:0000256" key="1">
    <source>
        <dbReference type="ARBA" id="ARBA00009995"/>
    </source>
</evidence>
<dbReference type="EC" id="2.4.1.17" evidence="5"/>
<dbReference type="Pfam" id="PF00201">
    <property type="entry name" value="UDPGT"/>
    <property type="match status" value="1"/>
</dbReference>
<dbReference type="InterPro" id="IPR050271">
    <property type="entry name" value="UDP-glycosyltransferase"/>
</dbReference>
<feature type="signal peptide" evidence="5">
    <location>
        <begin position="1"/>
        <end position="19"/>
    </location>
</feature>
<comment type="similarity">
    <text evidence="1 4">Belongs to the UDP-glycosyltransferase family.</text>
</comment>
<gene>
    <name evidence="6" type="ORF">WH47_05407</name>
</gene>
<keyword evidence="5" id="KW-0732">Signal</keyword>
<dbReference type="InterPro" id="IPR002213">
    <property type="entry name" value="UDP_glucos_trans"/>
</dbReference>
<sequence>MNFLFALTLIACVIFGVDGARILVVFPHQARSHYNVYEPLLKRLAEKGHQVVSVSHFPQKTPLANLTDVDVSSSLPSLIGTMTMSQSDKVYKWLKLKSVLENRGSVICDPVLSHPGLRKIVQSREKFDVYIVEIFVSDCFLSIAHVLEIPIVIGTITSVTVPWANDVLRNPEIPSYIPNWFSSYTDRMNFFERFGNSVDFFVTKLAYRYLSDNPSYEIAKKHFGNDLPDFDTLRSKISLILTNGHPVISTPRAVAPGFKELGGIHIPPSGPQPLPKHLQDFLDAQGNDGVIYFSLGSQINSSTMSNQVFAAFYKAFEQVPQQILWKCSEEKMPRLAKNVKCIEWAPQLSILCHPNVRLFITHGGLLGTQEAVYCGVPILGIPLFGDQHLNMAYFVKKGLARQLNYQQLSYEPLSNALNELLTNKSYTDTARKASLQFRDRPIPPLDEGVYWVEYLIRHGPGSLKIAAADLTWYQYLLLDVILVTIVSILLATWSVYKLCKLVFRRKNVASVSSNKKRM</sequence>
<dbReference type="STRING" id="597456.A0A0L7QTK6"/>
<evidence type="ECO:0000313" key="7">
    <source>
        <dbReference type="Proteomes" id="UP000053825"/>
    </source>
</evidence>
<evidence type="ECO:0000256" key="4">
    <source>
        <dbReference type="RuleBase" id="RU003718"/>
    </source>
</evidence>
<accession>A0A0L7QTK6</accession>
<dbReference type="AlphaFoldDB" id="A0A0L7QTK6"/>